<evidence type="ECO:0000259" key="12">
    <source>
        <dbReference type="SMART" id="SM00642"/>
    </source>
</evidence>
<evidence type="ECO:0000256" key="10">
    <source>
        <dbReference type="HAMAP-Rule" id="MF_00685"/>
    </source>
</evidence>
<dbReference type="OrthoDB" id="9800174at2"/>
<dbReference type="PIRSF" id="PIRSF000463">
    <property type="entry name" value="GlgB"/>
    <property type="match status" value="1"/>
</dbReference>
<dbReference type="SUPFAM" id="SSF81296">
    <property type="entry name" value="E set domains"/>
    <property type="match status" value="2"/>
</dbReference>
<comment type="pathway">
    <text evidence="3 10">Glycan biosynthesis; glycogen biosynthesis.</text>
</comment>
<dbReference type="Pfam" id="PF02922">
    <property type="entry name" value="CBM_48"/>
    <property type="match status" value="1"/>
</dbReference>
<evidence type="ECO:0000256" key="11">
    <source>
        <dbReference type="PIRSR" id="PIRSR000463-1"/>
    </source>
</evidence>
<evidence type="ECO:0000256" key="5">
    <source>
        <dbReference type="ARBA" id="ARBA00022600"/>
    </source>
</evidence>
<dbReference type="InterPro" id="IPR054169">
    <property type="entry name" value="GlgB_N"/>
</dbReference>
<dbReference type="InterPro" id="IPR017853">
    <property type="entry name" value="GH"/>
</dbReference>
<keyword evidence="14" id="KW-1185">Reference proteome</keyword>
<comment type="function">
    <text evidence="2 10">Catalyzes the formation of the alpha-1,6-glucosidic linkages in glycogen by scission of a 1,4-alpha-linked oligosaccharide from growing alpha-1,4-glucan chains and the subsequent attachment of the oligosaccharide to the alpha-1,6 position.</text>
</comment>
<dbReference type="InterPro" id="IPR004193">
    <property type="entry name" value="Glyco_hydro_13_N"/>
</dbReference>
<dbReference type="PANTHER" id="PTHR43651:SF3">
    <property type="entry name" value="1,4-ALPHA-GLUCAN-BRANCHING ENZYME"/>
    <property type="match status" value="1"/>
</dbReference>
<accession>A0A193LGS2</accession>
<dbReference type="InterPro" id="IPR013780">
    <property type="entry name" value="Glyco_hydro_b"/>
</dbReference>
<evidence type="ECO:0000256" key="1">
    <source>
        <dbReference type="ARBA" id="ARBA00000826"/>
    </source>
</evidence>
<organism evidence="13 14">
    <name type="scientific">Woeseia oceani</name>
    <dbReference type="NCBI Taxonomy" id="1548547"/>
    <lineage>
        <taxon>Bacteria</taxon>
        <taxon>Pseudomonadati</taxon>
        <taxon>Pseudomonadota</taxon>
        <taxon>Gammaproteobacteria</taxon>
        <taxon>Woeseiales</taxon>
        <taxon>Woeseiaceae</taxon>
        <taxon>Woeseia</taxon>
    </lineage>
</organism>
<dbReference type="InterPro" id="IPR006048">
    <property type="entry name" value="A-amylase/branching_C"/>
</dbReference>
<dbReference type="SMART" id="SM00642">
    <property type="entry name" value="Aamy"/>
    <property type="match status" value="1"/>
</dbReference>
<feature type="active site" description="Proton donor" evidence="10 11">
    <location>
        <position position="454"/>
    </location>
</feature>
<evidence type="ECO:0000256" key="2">
    <source>
        <dbReference type="ARBA" id="ARBA00002953"/>
    </source>
</evidence>
<keyword evidence="5 10" id="KW-0321">Glycogen metabolism</keyword>
<dbReference type="GO" id="GO:0003844">
    <property type="term" value="F:1,4-alpha-glucan branching enzyme activity"/>
    <property type="evidence" value="ECO:0007669"/>
    <property type="project" value="UniProtKB-UniRule"/>
</dbReference>
<dbReference type="NCBIfam" id="TIGR01515">
    <property type="entry name" value="branching_enzym"/>
    <property type="match status" value="1"/>
</dbReference>
<keyword evidence="8 10" id="KW-0320">Glycogen biosynthesis</keyword>
<gene>
    <name evidence="10" type="primary">glgB</name>
    <name evidence="13" type="ORF">BA177_11525</name>
</gene>
<dbReference type="PANTHER" id="PTHR43651">
    <property type="entry name" value="1,4-ALPHA-GLUCAN-BRANCHING ENZYME"/>
    <property type="match status" value="1"/>
</dbReference>
<dbReference type="SUPFAM" id="SSF51445">
    <property type="entry name" value="(Trans)glycosidases"/>
    <property type="match status" value="1"/>
</dbReference>
<dbReference type="InterPro" id="IPR006047">
    <property type="entry name" value="GH13_cat_dom"/>
</dbReference>
<evidence type="ECO:0000313" key="13">
    <source>
        <dbReference type="EMBL" id="ANO51745.1"/>
    </source>
</evidence>
<dbReference type="GO" id="GO:0005829">
    <property type="term" value="C:cytosol"/>
    <property type="evidence" value="ECO:0007669"/>
    <property type="project" value="TreeGrafter"/>
</dbReference>
<dbReference type="Pfam" id="PF00128">
    <property type="entry name" value="Alpha-amylase"/>
    <property type="match status" value="1"/>
</dbReference>
<reference evidence="13 14" key="1">
    <citation type="submission" date="2016-06" db="EMBL/GenBank/DDBJ databases">
        <title>Complete genome sequence of a deep-branching marine Gamma Proteobacterium Woeseia oceani type strain XK5.</title>
        <authorList>
            <person name="Mu D."/>
            <person name="Du Z."/>
        </authorList>
    </citation>
    <scope>NUCLEOTIDE SEQUENCE [LARGE SCALE GENOMIC DNA]</scope>
    <source>
        <strain evidence="13 14">XK5</strain>
    </source>
</reference>
<dbReference type="FunFam" id="2.60.40.10:FF:000169">
    <property type="entry name" value="1,4-alpha-glucan branching enzyme GlgB"/>
    <property type="match status" value="1"/>
</dbReference>
<dbReference type="HAMAP" id="MF_00685">
    <property type="entry name" value="GlgB"/>
    <property type="match status" value="1"/>
</dbReference>
<dbReference type="Gene3D" id="2.60.40.1180">
    <property type="entry name" value="Golgi alpha-mannosidase II"/>
    <property type="match status" value="1"/>
</dbReference>
<evidence type="ECO:0000313" key="14">
    <source>
        <dbReference type="Proteomes" id="UP000092695"/>
    </source>
</evidence>
<dbReference type="InterPro" id="IPR014756">
    <property type="entry name" value="Ig_E-set"/>
</dbReference>
<protein>
    <recommendedName>
        <fullName evidence="10">1,4-alpha-glucan branching enzyme GlgB</fullName>
        <ecNumber evidence="10">2.4.1.18</ecNumber>
    </recommendedName>
    <alternativeName>
        <fullName evidence="10">1,4-alpha-D-glucan:1,4-alpha-D-glucan 6-glucosyl-transferase</fullName>
    </alternativeName>
    <alternativeName>
        <fullName evidence="10">Alpha-(1-&gt;4)-glucan branching enzyme</fullName>
    </alternativeName>
    <alternativeName>
        <fullName evidence="10">Glycogen branching enzyme</fullName>
        <shortName evidence="10">BE</shortName>
    </alternativeName>
</protein>
<dbReference type="CDD" id="cd02855">
    <property type="entry name" value="E_set_GBE_prok_N"/>
    <property type="match status" value="1"/>
</dbReference>
<dbReference type="GO" id="GO:0005978">
    <property type="term" value="P:glycogen biosynthetic process"/>
    <property type="evidence" value="ECO:0007669"/>
    <property type="project" value="UniProtKB-UniRule"/>
</dbReference>
<evidence type="ECO:0000256" key="9">
    <source>
        <dbReference type="ARBA" id="ARBA00023277"/>
    </source>
</evidence>
<comment type="similarity">
    <text evidence="4 10">Belongs to the glycosyl hydrolase 13 family. GlgB subfamily.</text>
</comment>
<dbReference type="EC" id="2.4.1.18" evidence="10"/>
<dbReference type="UniPathway" id="UPA00164"/>
<dbReference type="InterPro" id="IPR013783">
    <property type="entry name" value="Ig-like_fold"/>
</dbReference>
<name>A0A193LGS2_9GAMM</name>
<dbReference type="NCBIfam" id="NF008967">
    <property type="entry name" value="PRK12313.1"/>
    <property type="match status" value="1"/>
</dbReference>
<dbReference type="KEGG" id="woc:BA177_11525"/>
<keyword evidence="9 10" id="KW-0119">Carbohydrate metabolism</keyword>
<dbReference type="NCBIfam" id="NF003811">
    <property type="entry name" value="PRK05402.1"/>
    <property type="match status" value="1"/>
</dbReference>
<evidence type="ECO:0000256" key="4">
    <source>
        <dbReference type="ARBA" id="ARBA00009000"/>
    </source>
</evidence>
<dbReference type="Pfam" id="PF02806">
    <property type="entry name" value="Alpha-amylase_C"/>
    <property type="match status" value="1"/>
</dbReference>
<feature type="domain" description="Glycosyl hydrolase family 13 catalytic" evidence="12">
    <location>
        <begin position="244"/>
        <end position="611"/>
    </location>
</feature>
<keyword evidence="7 10" id="KW-0808">Transferase</keyword>
<dbReference type="InterPro" id="IPR044143">
    <property type="entry name" value="GlgB_N_E_set_prok"/>
</dbReference>
<dbReference type="Pfam" id="PF22019">
    <property type="entry name" value="GlgB_N"/>
    <property type="match status" value="1"/>
</dbReference>
<dbReference type="Gene3D" id="3.20.20.80">
    <property type="entry name" value="Glycosidases"/>
    <property type="match status" value="1"/>
</dbReference>
<dbReference type="InterPro" id="IPR037439">
    <property type="entry name" value="Branching_enzy"/>
</dbReference>
<dbReference type="CDD" id="cd11322">
    <property type="entry name" value="AmyAc_Glg_BE"/>
    <property type="match status" value="1"/>
</dbReference>
<dbReference type="GO" id="GO:0004553">
    <property type="term" value="F:hydrolase activity, hydrolyzing O-glycosyl compounds"/>
    <property type="evidence" value="ECO:0007669"/>
    <property type="project" value="InterPro"/>
</dbReference>
<keyword evidence="6 10" id="KW-0328">Glycosyltransferase</keyword>
<dbReference type="EMBL" id="CP016268">
    <property type="protein sequence ID" value="ANO51745.1"/>
    <property type="molecule type" value="Genomic_DNA"/>
</dbReference>
<sequence length="721" mass="81752">MNNEYAALVDGRHGDPFSVLGVHAAADGRVVRTFQPQAVAIELLDRNGAVLATMQRTHPAGLFEARFPPRLRRYRLRIELAPGKHYTIDDPYAFPSTLGELDLHLLGEGTHLEINRTLGARAVTVAGTTGTRFAVWAPNASRVSVVGSFNDWDGRRHPMRFHPGNGLWEIFIPGVGHGDLYKFELLDRDGKLLPLKSDPLANFSEPPPGNAAVVYTSNYTWQDDAWQRGRHAGPRLDAPLSIYEVHAGSWRRRADEGNRYLQWHELADELIDYVLDMGFTHIELLPISEHPFDGSWGYQPIGLYAPTQRFGTPDDFRHFVDRCHQAGIGVIVDWVPAHFPRDEHGLARFDGTALYEHADPRKGEHADWGTLIFNFGRREVVNYLIGSALYWIDKMHVDGLRVDAVASMLYLDYSREAGDWLPNKHGGNENLEAVEFLQRFNEIIHAHGAISLAEESTSWPGVSRPVFSGGLGFTYKWNMGWMNDTLRYVQEDPIHRRYHHDKLTFGLVYAFSENFLLPLSHDEVVHGKRSLLGRMPGDEFQRFANLRAYYGFMFGHPGKKLLFMGNEFAQSAEWNHDQSLDWHLLNHAPHRGMQNLVRDLNRIYRKFSALHQVDFEQSGFAWLNGMDRDHSIIAWLRRDQQGNVVICVSNFTPVVRHDYHLGVPAAGHYREILNTDAVTYGGSGVSNDRTMLASEHAAQGQPQSLRLVLPPLATLFISKTQ</sequence>
<evidence type="ECO:0000256" key="7">
    <source>
        <dbReference type="ARBA" id="ARBA00022679"/>
    </source>
</evidence>
<dbReference type="RefSeq" id="WP_068616364.1">
    <property type="nucleotide sequence ID" value="NZ_CP016268.1"/>
</dbReference>
<evidence type="ECO:0000256" key="6">
    <source>
        <dbReference type="ARBA" id="ARBA00022676"/>
    </source>
</evidence>
<dbReference type="SUPFAM" id="SSF51011">
    <property type="entry name" value="Glycosyl hydrolase domain"/>
    <property type="match status" value="1"/>
</dbReference>
<dbReference type="Proteomes" id="UP000092695">
    <property type="component" value="Chromosome"/>
</dbReference>
<dbReference type="GO" id="GO:0043169">
    <property type="term" value="F:cation binding"/>
    <property type="evidence" value="ECO:0007669"/>
    <property type="project" value="InterPro"/>
</dbReference>
<dbReference type="AlphaFoldDB" id="A0A193LGS2"/>
<feature type="active site" description="Nucleophile" evidence="10 11">
    <location>
        <position position="403"/>
    </location>
</feature>
<dbReference type="Gene3D" id="2.60.40.10">
    <property type="entry name" value="Immunoglobulins"/>
    <property type="match status" value="2"/>
</dbReference>
<comment type="subunit">
    <text evidence="10">Monomer.</text>
</comment>
<dbReference type="FunFam" id="2.60.40.1180:FF:000002">
    <property type="entry name" value="1,4-alpha-glucan branching enzyme GlgB"/>
    <property type="match status" value="1"/>
</dbReference>
<proteinExistence type="inferred from homology"/>
<evidence type="ECO:0000256" key="8">
    <source>
        <dbReference type="ARBA" id="ARBA00023056"/>
    </source>
</evidence>
<comment type="catalytic activity">
    <reaction evidence="1 10">
        <text>Transfers a segment of a (1-&gt;4)-alpha-D-glucan chain to a primary hydroxy group in a similar glucan chain.</text>
        <dbReference type="EC" id="2.4.1.18"/>
    </reaction>
</comment>
<dbReference type="FunFam" id="3.20.20.80:FF:000003">
    <property type="entry name" value="1,4-alpha-glucan branching enzyme GlgB"/>
    <property type="match status" value="1"/>
</dbReference>
<dbReference type="InterPro" id="IPR006407">
    <property type="entry name" value="GlgB"/>
</dbReference>
<dbReference type="STRING" id="1548547.BA177_11525"/>
<evidence type="ECO:0000256" key="3">
    <source>
        <dbReference type="ARBA" id="ARBA00004964"/>
    </source>
</evidence>